<dbReference type="Proteomes" id="UP000031202">
    <property type="component" value="Unassembled WGS sequence"/>
</dbReference>
<evidence type="ECO:0000313" key="2">
    <source>
        <dbReference type="Proteomes" id="UP000031202"/>
    </source>
</evidence>
<dbReference type="AlphaFoldDB" id="A0A0B4CA49"/>
<proteinExistence type="predicted"/>
<name>A0A0B4CA49_9MICO</name>
<dbReference type="EMBL" id="JWSZ01000010">
    <property type="protein sequence ID" value="KIC58029.1"/>
    <property type="molecule type" value="Genomic_DNA"/>
</dbReference>
<sequence length="390" mass="41416">MVSGGESVLDGIAAHAANDSTYRAAAIKLTETWTSRIAEGATIKGLDISADDRLNSQRDTQSGDIAKLHAELVTGNLPKTELFSPGAGKASLRSALAARSSTDAFGSNVNGDNPNSFDVRGSAGIGFWTDMQLENAGTDCEPSGCEQTDRYTSSVTIDPGAVTTKVSATNSYFPDSGNFGKKYFELWAFMRNPTAATSPTEPRQLTPRAQLLATTLATTERDTGMNERPIRRDSPPFAELPASIEGSPELLATFHTGAFSLSGFVGSPLGVTATLRTVFTVPVGSTVEYAFAAHNRPAAGIDVWARPADEQDDEDSRIYASLIRGGGGTTGPTHSSLFTLWFPVEPASLASDLTIEISGIPGIERNHTLTISREALRSASERADMRFSRL</sequence>
<protein>
    <submittedName>
        <fullName evidence="1">Uncharacterized protein</fullName>
    </submittedName>
</protein>
<organism evidence="1 2">
    <name type="scientific">Microbacterium hominis</name>
    <dbReference type="NCBI Taxonomy" id="162426"/>
    <lineage>
        <taxon>Bacteria</taxon>
        <taxon>Bacillati</taxon>
        <taxon>Actinomycetota</taxon>
        <taxon>Actinomycetes</taxon>
        <taxon>Micrococcales</taxon>
        <taxon>Microbacteriaceae</taxon>
        <taxon>Microbacterium</taxon>
    </lineage>
</organism>
<gene>
    <name evidence="1" type="ORF">RM52_08150</name>
</gene>
<accession>A0A0B4CA49</accession>
<reference evidence="1 2" key="1">
    <citation type="submission" date="2014-12" db="EMBL/GenBank/DDBJ databases">
        <title>Genome sequencing of Microbacterium hominis TPW29.</title>
        <authorList>
            <person name="Tan P.W."/>
            <person name="Chan K.-G."/>
        </authorList>
    </citation>
    <scope>NUCLEOTIDE SEQUENCE [LARGE SCALE GENOMIC DNA]</scope>
    <source>
        <strain evidence="1 2">TPW29</strain>
    </source>
</reference>
<comment type="caution">
    <text evidence="1">The sequence shown here is derived from an EMBL/GenBank/DDBJ whole genome shotgun (WGS) entry which is preliminary data.</text>
</comment>
<evidence type="ECO:0000313" key="1">
    <source>
        <dbReference type="EMBL" id="KIC58029.1"/>
    </source>
</evidence>